<feature type="non-terminal residue" evidence="4">
    <location>
        <position position="127"/>
    </location>
</feature>
<evidence type="ECO:0000256" key="1">
    <source>
        <dbReference type="ARBA" id="ARBA00022741"/>
    </source>
</evidence>
<sequence length="127" mass="14246">RACLTDVGLATILGGRSGNRVIQGSHVRLDAVRWTTPELLKGGNPTKESDMYSFGCVMFHLLALYAPWYTITDDFTVAEHIRRGEHMQRPAPSESPDLTDLHWNMILQCWSPITSRPSASMATKFLK</sequence>
<dbReference type="HOGENOM" id="CLU_000288_7_18_1"/>
<dbReference type="GO" id="GO:0005524">
    <property type="term" value="F:ATP binding"/>
    <property type="evidence" value="ECO:0007669"/>
    <property type="project" value="UniProtKB-KW"/>
</dbReference>
<gene>
    <name evidence="4" type="ORF">CY34DRAFT_28015</name>
</gene>
<evidence type="ECO:0000256" key="2">
    <source>
        <dbReference type="ARBA" id="ARBA00022840"/>
    </source>
</evidence>
<keyword evidence="5" id="KW-1185">Reference proteome</keyword>
<accession>A0A0C9ZZP9</accession>
<organism evidence="4 5">
    <name type="scientific">Suillus luteus UH-Slu-Lm8-n1</name>
    <dbReference type="NCBI Taxonomy" id="930992"/>
    <lineage>
        <taxon>Eukaryota</taxon>
        <taxon>Fungi</taxon>
        <taxon>Dikarya</taxon>
        <taxon>Basidiomycota</taxon>
        <taxon>Agaricomycotina</taxon>
        <taxon>Agaricomycetes</taxon>
        <taxon>Agaricomycetidae</taxon>
        <taxon>Boletales</taxon>
        <taxon>Suillineae</taxon>
        <taxon>Suillaceae</taxon>
        <taxon>Suillus</taxon>
    </lineage>
</organism>
<evidence type="ECO:0000259" key="3">
    <source>
        <dbReference type="PROSITE" id="PS50011"/>
    </source>
</evidence>
<evidence type="ECO:0000313" key="5">
    <source>
        <dbReference type="Proteomes" id="UP000054485"/>
    </source>
</evidence>
<dbReference type="Proteomes" id="UP000054485">
    <property type="component" value="Unassembled WGS sequence"/>
</dbReference>
<dbReference type="InterPro" id="IPR011009">
    <property type="entry name" value="Kinase-like_dom_sf"/>
</dbReference>
<dbReference type="OrthoDB" id="4062651at2759"/>
<name>A0A0C9ZZP9_9AGAM</name>
<reference evidence="5" key="2">
    <citation type="submission" date="2015-01" db="EMBL/GenBank/DDBJ databases">
        <title>Evolutionary Origins and Diversification of the Mycorrhizal Mutualists.</title>
        <authorList>
            <consortium name="DOE Joint Genome Institute"/>
            <consortium name="Mycorrhizal Genomics Consortium"/>
            <person name="Kohler A."/>
            <person name="Kuo A."/>
            <person name="Nagy L.G."/>
            <person name="Floudas D."/>
            <person name="Copeland A."/>
            <person name="Barry K.W."/>
            <person name="Cichocki N."/>
            <person name="Veneault-Fourrey C."/>
            <person name="LaButti K."/>
            <person name="Lindquist E.A."/>
            <person name="Lipzen A."/>
            <person name="Lundell T."/>
            <person name="Morin E."/>
            <person name="Murat C."/>
            <person name="Riley R."/>
            <person name="Ohm R."/>
            <person name="Sun H."/>
            <person name="Tunlid A."/>
            <person name="Henrissat B."/>
            <person name="Grigoriev I.V."/>
            <person name="Hibbett D.S."/>
            <person name="Martin F."/>
        </authorList>
    </citation>
    <scope>NUCLEOTIDE SEQUENCE [LARGE SCALE GENOMIC DNA]</scope>
    <source>
        <strain evidence="5">UH-Slu-Lm8-n1</strain>
    </source>
</reference>
<protein>
    <recommendedName>
        <fullName evidence="3">Protein kinase domain-containing protein</fullName>
    </recommendedName>
</protein>
<dbReference type="InParanoid" id="A0A0C9ZZP9"/>
<dbReference type="Pfam" id="PF07714">
    <property type="entry name" value="PK_Tyr_Ser-Thr"/>
    <property type="match status" value="1"/>
</dbReference>
<dbReference type="GO" id="GO:0004672">
    <property type="term" value="F:protein kinase activity"/>
    <property type="evidence" value="ECO:0007669"/>
    <property type="project" value="InterPro"/>
</dbReference>
<dbReference type="Gene3D" id="1.10.510.10">
    <property type="entry name" value="Transferase(Phosphotransferase) domain 1"/>
    <property type="match status" value="1"/>
</dbReference>
<dbReference type="AlphaFoldDB" id="A0A0C9ZZP9"/>
<dbReference type="PANTHER" id="PTHR24418">
    <property type="entry name" value="TYROSINE-PROTEIN KINASE"/>
    <property type="match status" value="1"/>
</dbReference>
<evidence type="ECO:0000313" key="4">
    <source>
        <dbReference type="EMBL" id="KIK34971.1"/>
    </source>
</evidence>
<feature type="domain" description="Protein kinase" evidence="3">
    <location>
        <begin position="1"/>
        <end position="126"/>
    </location>
</feature>
<dbReference type="InterPro" id="IPR050198">
    <property type="entry name" value="Non-receptor_tyrosine_kinases"/>
</dbReference>
<keyword evidence="1" id="KW-0547">Nucleotide-binding</keyword>
<dbReference type="PROSITE" id="PS50011">
    <property type="entry name" value="PROTEIN_KINASE_DOM"/>
    <property type="match status" value="1"/>
</dbReference>
<keyword evidence="2" id="KW-0067">ATP-binding</keyword>
<dbReference type="InterPro" id="IPR001245">
    <property type="entry name" value="Ser-Thr/Tyr_kinase_cat_dom"/>
</dbReference>
<dbReference type="InterPro" id="IPR000719">
    <property type="entry name" value="Prot_kinase_dom"/>
</dbReference>
<dbReference type="STRING" id="930992.A0A0C9ZZP9"/>
<reference evidence="4 5" key="1">
    <citation type="submission" date="2014-04" db="EMBL/GenBank/DDBJ databases">
        <authorList>
            <consortium name="DOE Joint Genome Institute"/>
            <person name="Kuo A."/>
            <person name="Ruytinx J."/>
            <person name="Rineau F."/>
            <person name="Colpaert J."/>
            <person name="Kohler A."/>
            <person name="Nagy L.G."/>
            <person name="Floudas D."/>
            <person name="Copeland A."/>
            <person name="Barry K.W."/>
            <person name="Cichocki N."/>
            <person name="Veneault-Fourrey C."/>
            <person name="LaButti K."/>
            <person name="Lindquist E.A."/>
            <person name="Lipzen A."/>
            <person name="Lundell T."/>
            <person name="Morin E."/>
            <person name="Murat C."/>
            <person name="Sun H."/>
            <person name="Tunlid A."/>
            <person name="Henrissat B."/>
            <person name="Grigoriev I.V."/>
            <person name="Hibbett D.S."/>
            <person name="Martin F."/>
            <person name="Nordberg H.P."/>
            <person name="Cantor M.N."/>
            <person name="Hua S.X."/>
        </authorList>
    </citation>
    <scope>NUCLEOTIDE SEQUENCE [LARGE SCALE GENOMIC DNA]</scope>
    <source>
        <strain evidence="4 5">UH-Slu-Lm8-n1</strain>
    </source>
</reference>
<dbReference type="EMBL" id="KN835680">
    <property type="protein sequence ID" value="KIK34971.1"/>
    <property type="molecule type" value="Genomic_DNA"/>
</dbReference>
<dbReference type="SUPFAM" id="SSF56112">
    <property type="entry name" value="Protein kinase-like (PK-like)"/>
    <property type="match status" value="1"/>
</dbReference>
<feature type="non-terminal residue" evidence="4">
    <location>
        <position position="1"/>
    </location>
</feature>
<proteinExistence type="predicted"/>